<evidence type="ECO:0000256" key="2">
    <source>
        <dbReference type="ARBA" id="ARBA00023445"/>
    </source>
</evidence>
<dbReference type="PANTHER" id="PTHR10366">
    <property type="entry name" value="NAD DEPENDENT EPIMERASE/DEHYDRATASE"/>
    <property type="match status" value="1"/>
</dbReference>
<gene>
    <name evidence="3" type="ORF">ONZ51_g12693</name>
</gene>
<dbReference type="GO" id="GO:0016616">
    <property type="term" value="F:oxidoreductase activity, acting on the CH-OH group of donors, NAD or NADP as acceptor"/>
    <property type="evidence" value="ECO:0007669"/>
    <property type="project" value="TreeGrafter"/>
</dbReference>
<dbReference type="SUPFAM" id="SSF51735">
    <property type="entry name" value="NAD(P)-binding Rossmann-fold domains"/>
    <property type="match status" value="1"/>
</dbReference>
<name>A0AAD7TFL5_9APHY</name>
<comment type="similarity">
    <text evidence="2">Belongs to the NAD(P)-dependent epimerase/dehydratase family. Dihydroflavonol-4-reductase subfamily.</text>
</comment>
<keyword evidence="1" id="KW-0560">Oxidoreductase</keyword>
<evidence type="ECO:0000313" key="4">
    <source>
        <dbReference type="Proteomes" id="UP001215151"/>
    </source>
</evidence>
<evidence type="ECO:0000313" key="3">
    <source>
        <dbReference type="EMBL" id="KAJ8455008.1"/>
    </source>
</evidence>
<dbReference type="InterPro" id="IPR036291">
    <property type="entry name" value="NAD(P)-bd_dom_sf"/>
</dbReference>
<sequence length="246" mass="26923">MAIHGASPISLFANDPQEFVHSAVRGTISVLKGALKHGQALRRIVITASITGVMRTDAPPDVYIEANWSDLRVIVVVGFGKDALQSYKYEASKILPERAAWDFYNAHKHEVSWDLTTICQGFVFGPPADDEPDAMAATLQLNLVSLFKDANPSTPRFPPSYNYVDVRDVAAMHARTLEHAVDTVDDLGLLPLLHKTDPYAPQPPFATASSKESRQVLGIECRCAEETILSIVDDFASSGWPQYLGA</sequence>
<dbReference type="EMBL" id="JAPEVG010000841">
    <property type="protein sequence ID" value="KAJ8455008.1"/>
    <property type="molecule type" value="Genomic_DNA"/>
</dbReference>
<evidence type="ECO:0000256" key="1">
    <source>
        <dbReference type="ARBA" id="ARBA00023002"/>
    </source>
</evidence>
<dbReference type="PANTHER" id="PTHR10366:SF564">
    <property type="entry name" value="STEROL-4-ALPHA-CARBOXYLATE 3-DEHYDROGENASE, DECARBOXYLATING"/>
    <property type="match status" value="1"/>
</dbReference>
<dbReference type="Proteomes" id="UP001215151">
    <property type="component" value="Unassembled WGS sequence"/>
</dbReference>
<accession>A0AAD7TFL5</accession>
<keyword evidence="4" id="KW-1185">Reference proteome</keyword>
<dbReference type="AlphaFoldDB" id="A0AAD7TFL5"/>
<dbReference type="Gene3D" id="3.40.50.720">
    <property type="entry name" value="NAD(P)-binding Rossmann-like Domain"/>
    <property type="match status" value="1"/>
</dbReference>
<proteinExistence type="inferred from homology"/>
<comment type="caution">
    <text evidence="3">The sequence shown here is derived from an EMBL/GenBank/DDBJ whole genome shotgun (WGS) entry which is preliminary data.</text>
</comment>
<organism evidence="3 4">
    <name type="scientific">Trametes cubensis</name>
    <dbReference type="NCBI Taxonomy" id="1111947"/>
    <lineage>
        <taxon>Eukaryota</taxon>
        <taxon>Fungi</taxon>
        <taxon>Dikarya</taxon>
        <taxon>Basidiomycota</taxon>
        <taxon>Agaricomycotina</taxon>
        <taxon>Agaricomycetes</taxon>
        <taxon>Polyporales</taxon>
        <taxon>Polyporaceae</taxon>
        <taxon>Trametes</taxon>
    </lineage>
</organism>
<reference evidence="3" key="1">
    <citation type="submission" date="2022-11" db="EMBL/GenBank/DDBJ databases">
        <title>Genome Sequence of Cubamyces cubensis.</title>
        <authorList>
            <person name="Buettner E."/>
        </authorList>
    </citation>
    <scope>NUCLEOTIDE SEQUENCE</scope>
    <source>
        <strain evidence="3">MPL-01</strain>
    </source>
</reference>
<protein>
    <submittedName>
        <fullName evidence="3">Uncharacterized protein</fullName>
    </submittedName>
</protein>
<dbReference type="InterPro" id="IPR050425">
    <property type="entry name" value="NAD(P)_dehydrat-like"/>
</dbReference>